<gene>
    <name evidence="2" type="ORF">SAMN05444394_3402</name>
</gene>
<proteinExistence type="predicted"/>
<dbReference type="AlphaFoldDB" id="A0A1N6GYY8"/>
<evidence type="ECO:0008006" key="4">
    <source>
        <dbReference type="Google" id="ProtNLM"/>
    </source>
</evidence>
<name>A0A1N6GYY8_9BACT</name>
<accession>A0A1N6GYY8</accession>
<dbReference type="STRING" id="226505.SAMN05444394_3402"/>
<organism evidence="2 3">
    <name type="scientific">Algoriphagus halophilus</name>
    <dbReference type="NCBI Taxonomy" id="226505"/>
    <lineage>
        <taxon>Bacteria</taxon>
        <taxon>Pseudomonadati</taxon>
        <taxon>Bacteroidota</taxon>
        <taxon>Cytophagia</taxon>
        <taxon>Cytophagales</taxon>
        <taxon>Cyclobacteriaceae</taxon>
        <taxon>Algoriphagus</taxon>
    </lineage>
</organism>
<sequence>MKRYLFASCLAFLCFFQARAQALENQLGNTNQEWLDRDWPITDTLIFDFPNASSLIIYFNNQEFSVTELEEEFEPLLKKATDFPESTTLAYRLGKEFPKTTLSHVKYELEKKYVPYVDSLEMTFPVGLDFTGGDFTPVVGFRAHLNWRNFSMGGSIINTIYFPERIENNIKVNSSWFVNAEFSWEFGNLEGPRRNTFGVGYLINENKSQLFSGTTMQAFYNRKLNKNISIQVGVISTENFKTFYPTVGIRFW</sequence>
<evidence type="ECO:0000256" key="1">
    <source>
        <dbReference type="SAM" id="SignalP"/>
    </source>
</evidence>
<protein>
    <recommendedName>
        <fullName evidence="4">MetA-pathway of phenol degradation</fullName>
    </recommendedName>
</protein>
<dbReference type="EMBL" id="FSRC01000003">
    <property type="protein sequence ID" value="SIO12750.1"/>
    <property type="molecule type" value="Genomic_DNA"/>
</dbReference>
<keyword evidence="1" id="KW-0732">Signal</keyword>
<evidence type="ECO:0000313" key="3">
    <source>
        <dbReference type="Proteomes" id="UP000185221"/>
    </source>
</evidence>
<dbReference type="RefSeq" id="WP_074226204.1">
    <property type="nucleotide sequence ID" value="NZ_FSRC01000003.1"/>
</dbReference>
<feature type="signal peptide" evidence="1">
    <location>
        <begin position="1"/>
        <end position="20"/>
    </location>
</feature>
<reference evidence="3" key="1">
    <citation type="submission" date="2016-11" db="EMBL/GenBank/DDBJ databases">
        <authorList>
            <person name="Varghese N."/>
            <person name="Submissions S."/>
        </authorList>
    </citation>
    <scope>NUCLEOTIDE SEQUENCE [LARGE SCALE GENOMIC DNA]</scope>
    <source>
        <strain evidence="3">DSM 15292</strain>
    </source>
</reference>
<keyword evidence="3" id="KW-1185">Reference proteome</keyword>
<feature type="chain" id="PRO_5012432861" description="MetA-pathway of phenol degradation" evidence="1">
    <location>
        <begin position="21"/>
        <end position="252"/>
    </location>
</feature>
<dbReference type="Proteomes" id="UP000185221">
    <property type="component" value="Unassembled WGS sequence"/>
</dbReference>
<dbReference type="OrthoDB" id="819896at2"/>
<evidence type="ECO:0000313" key="2">
    <source>
        <dbReference type="EMBL" id="SIO12750.1"/>
    </source>
</evidence>